<proteinExistence type="predicted"/>
<dbReference type="Gene3D" id="1.10.260.40">
    <property type="entry name" value="lambda repressor-like DNA-binding domains"/>
    <property type="match status" value="1"/>
</dbReference>
<dbReference type="PANTHER" id="PTHR30146">
    <property type="entry name" value="LACI-RELATED TRANSCRIPTIONAL REPRESSOR"/>
    <property type="match status" value="1"/>
</dbReference>
<dbReference type="PANTHER" id="PTHR30146:SF154">
    <property type="entry name" value="TRANSCRIPTION REGULATOR, MEMBER OF GALR FAMILY"/>
    <property type="match status" value="1"/>
</dbReference>
<name>A0A921JWH0_9LACO</name>
<dbReference type="InterPro" id="IPR000843">
    <property type="entry name" value="HTH_LacI"/>
</dbReference>
<dbReference type="PROSITE" id="PS50932">
    <property type="entry name" value="HTH_LACI_2"/>
    <property type="match status" value="1"/>
</dbReference>
<dbReference type="Pfam" id="PF00356">
    <property type="entry name" value="LacI"/>
    <property type="match status" value="1"/>
</dbReference>
<dbReference type="AlphaFoldDB" id="A0A921JWH0"/>
<evidence type="ECO:0000313" key="6">
    <source>
        <dbReference type="Proteomes" id="UP000721920"/>
    </source>
</evidence>
<dbReference type="InterPro" id="IPR028082">
    <property type="entry name" value="Peripla_BP_I"/>
</dbReference>
<sequence>MARKTNKTANIKDVAALAGVSIATVSRYLNGNLGRMSAATAEKVKDAIAKLDYVPNSVARQMITRSSKLVAVIVANIDDYFSTELFKGISSILESQGYIGVLFDANADIEREKTLLQAIGSHMYDGLILQSFSNPQTVRDILHQQMPVVSVDREMDNCPWPQVITDNYEAAKQATAHFTQEGFTHVVVLTSELDLSRTRQERYRGILAAAGEANVDMLEVSEASYNHSEVHQQLTDLIQKANQKTVVFALKERWLLEFFPSLIMQGLIDNQRVTGTGFADTDFIRRMEPKLTLLSQNPFLMGASSAEIMLRMLQGEAVQPERMIIPAKLQ</sequence>
<keyword evidence="2 5" id="KW-0238">DNA-binding</keyword>
<dbReference type="Proteomes" id="UP000721920">
    <property type="component" value="Unassembled WGS sequence"/>
</dbReference>
<accession>A0A921JWH0</accession>
<reference evidence="5" key="2">
    <citation type="submission" date="2021-09" db="EMBL/GenBank/DDBJ databases">
        <authorList>
            <person name="Gilroy R."/>
        </authorList>
    </citation>
    <scope>NUCLEOTIDE SEQUENCE</scope>
    <source>
        <strain evidence="5">CHK173-2145</strain>
    </source>
</reference>
<gene>
    <name evidence="5" type="ORF">K8U88_06575</name>
</gene>
<evidence type="ECO:0000313" key="5">
    <source>
        <dbReference type="EMBL" id="HJE87236.1"/>
    </source>
</evidence>
<reference evidence="5" key="1">
    <citation type="journal article" date="2021" name="PeerJ">
        <title>Extensive microbial diversity within the chicken gut microbiome revealed by metagenomics and culture.</title>
        <authorList>
            <person name="Gilroy R."/>
            <person name="Ravi A."/>
            <person name="Getino M."/>
            <person name="Pursley I."/>
            <person name="Horton D.L."/>
            <person name="Alikhan N.F."/>
            <person name="Baker D."/>
            <person name="Gharbi K."/>
            <person name="Hall N."/>
            <person name="Watson M."/>
            <person name="Adriaenssens E.M."/>
            <person name="Foster-Nyarko E."/>
            <person name="Jarju S."/>
            <person name="Secka A."/>
            <person name="Antonio M."/>
            <person name="Oren A."/>
            <person name="Chaudhuri R.R."/>
            <person name="La Ragione R."/>
            <person name="Hildebrand F."/>
            <person name="Pallen M.J."/>
        </authorList>
    </citation>
    <scope>NUCLEOTIDE SEQUENCE</scope>
    <source>
        <strain evidence="5">CHK173-2145</strain>
    </source>
</reference>
<dbReference type="PRINTS" id="PR00036">
    <property type="entry name" value="HTHLACI"/>
</dbReference>
<dbReference type="InterPro" id="IPR025997">
    <property type="entry name" value="SBP_2_dom"/>
</dbReference>
<evidence type="ECO:0000256" key="3">
    <source>
        <dbReference type="ARBA" id="ARBA00023163"/>
    </source>
</evidence>
<evidence type="ECO:0000259" key="4">
    <source>
        <dbReference type="PROSITE" id="PS50932"/>
    </source>
</evidence>
<dbReference type="SUPFAM" id="SSF47413">
    <property type="entry name" value="lambda repressor-like DNA-binding domains"/>
    <property type="match status" value="1"/>
</dbReference>
<dbReference type="SMART" id="SM00354">
    <property type="entry name" value="HTH_LACI"/>
    <property type="match status" value="1"/>
</dbReference>
<dbReference type="CDD" id="cd01392">
    <property type="entry name" value="HTH_LacI"/>
    <property type="match status" value="1"/>
</dbReference>
<dbReference type="PROSITE" id="PS00356">
    <property type="entry name" value="HTH_LACI_1"/>
    <property type="match status" value="1"/>
</dbReference>
<comment type="caution">
    <text evidence="5">The sequence shown here is derived from an EMBL/GenBank/DDBJ whole genome shotgun (WGS) entry which is preliminary data.</text>
</comment>
<dbReference type="SUPFAM" id="SSF53822">
    <property type="entry name" value="Periplasmic binding protein-like I"/>
    <property type="match status" value="1"/>
</dbReference>
<dbReference type="Pfam" id="PF13407">
    <property type="entry name" value="Peripla_BP_4"/>
    <property type="match status" value="1"/>
</dbReference>
<dbReference type="InterPro" id="IPR010982">
    <property type="entry name" value="Lambda_DNA-bd_dom_sf"/>
</dbReference>
<dbReference type="Gene3D" id="3.40.50.2300">
    <property type="match status" value="2"/>
</dbReference>
<evidence type="ECO:0000256" key="2">
    <source>
        <dbReference type="ARBA" id="ARBA00023125"/>
    </source>
</evidence>
<evidence type="ECO:0000256" key="1">
    <source>
        <dbReference type="ARBA" id="ARBA00023015"/>
    </source>
</evidence>
<dbReference type="GO" id="GO:0003700">
    <property type="term" value="F:DNA-binding transcription factor activity"/>
    <property type="evidence" value="ECO:0007669"/>
    <property type="project" value="TreeGrafter"/>
</dbReference>
<dbReference type="EMBL" id="DYXN01000098">
    <property type="protein sequence ID" value="HJE87236.1"/>
    <property type="molecule type" value="Genomic_DNA"/>
</dbReference>
<dbReference type="GO" id="GO:0000976">
    <property type="term" value="F:transcription cis-regulatory region binding"/>
    <property type="evidence" value="ECO:0007669"/>
    <property type="project" value="TreeGrafter"/>
</dbReference>
<organism evidence="5 6">
    <name type="scientific">Levilactobacillus hammesii</name>
    <dbReference type="NCBI Taxonomy" id="267633"/>
    <lineage>
        <taxon>Bacteria</taxon>
        <taxon>Bacillati</taxon>
        <taxon>Bacillota</taxon>
        <taxon>Bacilli</taxon>
        <taxon>Lactobacillales</taxon>
        <taxon>Lactobacillaceae</taxon>
        <taxon>Levilactobacillus</taxon>
    </lineage>
</organism>
<keyword evidence="3" id="KW-0804">Transcription</keyword>
<keyword evidence="1" id="KW-0805">Transcription regulation</keyword>
<feature type="domain" description="HTH lacI-type" evidence="4">
    <location>
        <begin position="9"/>
        <end position="64"/>
    </location>
</feature>
<protein>
    <submittedName>
        <fullName evidence="5">LacI family DNA-binding transcriptional regulator</fullName>
    </submittedName>
</protein>